<dbReference type="Gene3D" id="3.40.630.30">
    <property type="match status" value="1"/>
</dbReference>
<protein>
    <submittedName>
        <fullName evidence="2">GNAT family N-acetyltransferase</fullName>
    </submittedName>
</protein>
<dbReference type="PANTHER" id="PTHR43328">
    <property type="entry name" value="ACETYLTRANSFERASE-RELATED"/>
    <property type="match status" value="1"/>
</dbReference>
<dbReference type="SUPFAM" id="SSF55729">
    <property type="entry name" value="Acyl-CoA N-acyltransferases (Nat)"/>
    <property type="match status" value="1"/>
</dbReference>
<reference evidence="2 3" key="1">
    <citation type="submission" date="2018-03" db="EMBL/GenBank/DDBJ databases">
        <title>Brevisbacillus phylogenomics.</title>
        <authorList>
            <person name="Dunlap C."/>
        </authorList>
    </citation>
    <scope>NUCLEOTIDE SEQUENCE [LARGE SCALE GENOMIC DNA]</scope>
    <source>
        <strain evidence="2 3">NRRL NRS-1210</strain>
    </source>
</reference>
<dbReference type="GO" id="GO:0016747">
    <property type="term" value="F:acyltransferase activity, transferring groups other than amino-acyl groups"/>
    <property type="evidence" value="ECO:0007669"/>
    <property type="project" value="InterPro"/>
</dbReference>
<dbReference type="OrthoDB" id="275901at2"/>
<proteinExistence type="predicted"/>
<evidence type="ECO:0000313" key="2">
    <source>
        <dbReference type="EMBL" id="PSJ91244.1"/>
    </source>
</evidence>
<dbReference type="InterPro" id="IPR000182">
    <property type="entry name" value="GNAT_dom"/>
</dbReference>
<keyword evidence="2" id="KW-0808">Transferase</keyword>
<sequence>MEPLHDQSLYLREVTEADLPIFFTQQLDKSAHMMAAFTVKDPADRDRFAAHWAKILNDDSIVKRAILMNGQIIGNILCFELFDLPTIGYWIDKSCWGKGIATNALSLFLEELRTRPVYARVAHDNIASIRVLEKNGFLPFDIDRAFSEARGEEVEELILIKHT</sequence>
<dbReference type="RefSeq" id="WP_106840762.1">
    <property type="nucleotide sequence ID" value="NZ_JBCNIW010000025.1"/>
</dbReference>
<comment type="caution">
    <text evidence="2">The sequence shown here is derived from an EMBL/GenBank/DDBJ whole genome shotgun (WGS) entry which is preliminary data.</text>
</comment>
<organism evidence="2 3">
    <name type="scientific">Brevibacillus fortis</name>
    <dbReference type="NCBI Taxonomy" id="2126352"/>
    <lineage>
        <taxon>Bacteria</taxon>
        <taxon>Bacillati</taxon>
        <taxon>Bacillota</taxon>
        <taxon>Bacilli</taxon>
        <taxon>Bacillales</taxon>
        <taxon>Paenibacillaceae</taxon>
        <taxon>Brevibacillus</taxon>
    </lineage>
</organism>
<evidence type="ECO:0000313" key="3">
    <source>
        <dbReference type="Proteomes" id="UP000240419"/>
    </source>
</evidence>
<evidence type="ECO:0000259" key="1">
    <source>
        <dbReference type="PROSITE" id="PS51186"/>
    </source>
</evidence>
<dbReference type="PANTHER" id="PTHR43328:SF1">
    <property type="entry name" value="N-ACETYLTRANSFERASE DOMAIN-CONTAINING PROTEIN"/>
    <property type="match status" value="1"/>
</dbReference>
<dbReference type="InterPro" id="IPR016181">
    <property type="entry name" value="Acyl_CoA_acyltransferase"/>
</dbReference>
<dbReference type="AlphaFoldDB" id="A0A2P7UWA6"/>
<gene>
    <name evidence="2" type="ORF">C7R93_21675</name>
</gene>
<dbReference type="Pfam" id="PF13302">
    <property type="entry name" value="Acetyltransf_3"/>
    <property type="match status" value="1"/>
</dbReference>
<feature type="domain" description="N-acetyltransferase" evidence="1">
    <location>
        <begin position="9"/>
        <end position="161"/>
    </location>
</feature>
<dbReference type="Proteomes" id="UP000240419">
    <property type="component" value="Unassembled WGS sequence"/>
</dbReference>
<keyword evidence="3" id="KW-1185">Reference proteome</keyword>
<dbReference type="PROSITE" id="PS51186">
    <property type="entry name" value="GNAT"/>
    <property type="match status" value="1"/>
</dbReference>
<accession>A0A2P7UWA6</accession>
<name>A0A2P7UWA6_9BACL</name>
<dbReference type="EMBL" id="PXZM01000036">
    <property type="protein sequence ID" value="PSJ91244.1"/>
    <property type="molecule type" value="Genomic_DNA"/>
</dbReference>